<dbReference type="Pfam" id="PF05439">
    <property type="entry name" value="JTB"/>
    <property type="match status" value="1"/>
</dbReference>
<dbReference type="GO" id="GO:0030496">
    <property type="term" value="C:midbody"/>
    <property type="evidence" value="ECO:0007669"/>
    <property type="project" value="TreeGrafter"/>
</dbReference>
<dbReference type="GeneID" id="106152081"/>
<sequence length="152" mass="17652">MIEFCTPKRMTVAIFVLIVVSVLVLFLENHFSGHIDLKNVTHLSENQSEANVCQMTGKKYVIVDECRHCTPFEMKHKVECQQTGYYEKVKCGGKEKYHSCPKIHWMEERDYWVFEGVSLTVGLVSYGVVHIRRKRLDRLLMEKVNKQIASGV</sequence>
<keyword evidence="1" id="KW-1133">Transmembrane helix</keyword>
<proteinExistence type="predicted"/>
<dbReference type="FunCoup" id="A0A1S3H4Y2">
    <property type="interactions" value="294"/>
</dbReference>
<dbReference type="Proteomes" id="UP000085678">
    <property type="component" value="Unplaced"/>
</dbReference>
<dbReference type="RefSeq" id="XP_013381027.1">
    <property type="nucleotide sequence ID" value="XM_013525573.1"/>
</dbReference>
<dbReference type="GO" id="GO:0005813">
    <property type="term" value="C:centrosome"/>
    <property type="evidence" value="ECO:0007669"/>
    <property type="project" value="TreeGrafter"/>
</dbReference>
<dbReference type="GO" id="GO:0016020">
    <property type="term" value="C:membrane"/>
    <property type="evidence" value="ECO:0007669"/>
    <property type="project" value="InterPro"/>
</dbReference>
<feature type="transmembrane region" description="Helical" evidence="1">
    <location>
        <begin position="111"/>
        <end position="131"/>
    </location>
</feature>
<keyword evidence="1" id="KW-0472">Membrane</keyword>
<dbReference type="InterPro" id="IPR008657">
    <property type="entry name" value="JTB"/>
</dbReference>
<reference evidence="3" key="1">
    <citation type="submission" date="2025-08" db="UniProtKB">
        <authorList>
            <consortium name="RefSeq"/>
        </authorList>
    </citation>
    <scope>IDENTIFICATION</scope>
    <source>
        <tissue evidence="3">Gonads</tissue>
    </source>
</reference>
<evidence type="ECO:0000313" key="3">
    <source>
        <dbReference type="RefSeq" id="XP_013381027.1"/>
    </source>
</evidence>
<evidence type="ECO:0000256" key="1">
    <source>
        <dbReference type="SAM" id="Phobius"/>
    </source>
</evidence>
<dbReference type="PANTHER" id="PTHR13041:SF3">
    <property type="entry name" value="PROTEIN JTB"/>
    <property type="match status" value="1"/>
</dbReference>
<keyword evidence="2" id="KW-1185">Reference proteome</keyword>
<organism evidence="2 3">
    <name type="scientific">Lingula anatina</name>
    <name type="common">Brachiopod</name>
    <name type="synonym">Lingula unguis</name>
    <dbReference type="NCBI Taxonomy" id="7574"/>
    <lineage>
        <taxon>Eukaryota</taxon>
        <taxon>Metazoa</taxon>
        <taxon>Spiralia</taxon>
        <taxon>Lophotrochozoa</taxon>
        <taxon>Brachiopoda</taxon>
        <taxon>Linguliformea</taxon>
        <taxon>Lingulata</taxon>
        <taxon>Lingulida</taxon>
        <taxon>Linguloidea</taxon>
        <taxon>Lingulidae</taxon>
        <taxon>Lingula</taxon>
    </lineage>
</organism>
<dbReference type="GO" id="GO:0000281">
    <property type="term" value="P:mitotic cytokinesis"/>
    <property type="evidence" value="ECO:0007669"/>
    <property type="project" value="TreeGrafter"/>
</dbReference>
<evidence type="ECO:0000313" key="2">
    <source>
        <dbReference type="Proteomes" id="UP000085678"/>
    </source>
</evidence>
<name>A0A1S3H4Y2_LINAN</name>
<dbReference type="InParanoid" id="A0A1S3H4Y2"/>
<dbReference type="OrthoDB" id="5971907at2759"/>
<feature type="transmembrane region" description="Helical" evidence="1">
    <location>
        <begin position="12"/>
        <end position="31"/>
    </location>
</feature>
<dbReference type="KEGG" id="lak:106152081"/>
<accession>A0A1S3H4Y2</accession>
<gene>
    <name evidence="3" type="primary">LOC106152081</name>
</gene>
<dbReference type="GO" id="GO:0005819">
    <property type="term" value="C:spindle"/>
    <property type="evidence" value="ECO:0007669"/>
    <property type="project" value="TreeGrafter"/>
</dbReference>
<dbReference type="PANTHER" id="PTHR13041">
    <property type="entry name" value="JTB PROTEIN-RELATED"/>
    <property type="match status" value="1"/>
</dbReference>
<dbReference type="GO" id="GO:0005737">
    <property type="term" value="C:cytoplasm"/>
    <property type="evidence" value="ECO:0007669"/>
    <property type="project" value="TreeGrafter"/>
</dbReference>
<protein>
    <submittedName>
        <fullName evidence="3">Protein JTB</fullName>
    </submittedName>
</protein>
<keyword evidence="1" id="KW-0812">Transmembrane</keyword>
<dbReference type="Gene3D" id="3.30.720.220">
    <property type="match status" value="1"/>
</dbReference>
<dbReference type="AlphaFoldDB" id="A0A1S3H4Y2"/>